<keyword evidence="4" id="KW-1185">Reference proteome</keyword>
<accession>A0A2U1ZUM2</accession>
<proteinExistence type="predicted"/>
<feature type="region of interest" description="Disordered" evidence="1">
    <location>
        <begin position="144"/>
        <end position="167"/>
    </location>
</feature>
<feature type="transmembrane region" description="Helical" evidence="2">
    <location>
        <begin position="104"/>
        <end position="127"/>
    </location>
</feature>
<dbReference type="Proteomes" id="UP000245166">
    <property type="component" value="Unassembled WGS sequence"/>
</dbReference>
<keyword evidence="2" id="KW-0812">Transmembrane</keyword>
<dbReference type="OrthoDB" id="3402079at2"/>
<name>A0A2U1ZUM2_9MICO</name>
<dbReference type="EMBL" id="PYHR01000002">
    <property type="protein sequence ID" value="PWD50669.1"/>
    <property type="molecule type" value="Genomic_DNA"/>
</dbReference>
<evidence type="ECO:0000313" key="4">
    <source>
        <dbReference type="Proteomes" id="UP000245166"/>
    </source>
</evidence>
<protein>
    <submittedName>
        <fullName evidence="3">Uncharacterized protein</fullName>
    </submittedName>
</protein>
<keyword evidence="2" id="KW-0472">Membrane</keyword>
<gene>
    <name evidence="3" type="ORF">C8046_08380</name>
</gene>
<dbReference type="AlphaFoldDB" id="A0A2U1ZUM2"/>
<sequence>MTTTTAPRRQILPRAKADTWQLVFGTVYLVMATNIMLAVASLPLLVLLVTTDPSASWPVLALAAVAAAPGLSAACAVFAGFTTQRSTDVVRTFARAWLTHLRRSLAIGGLAVAVATVLVVDLVWAAGTRLGPCSRRCWSCCSSSPWPRSRSRSWPGSSGPTPGCATC</sequence>
<dbReference type="RefSeq" id="WP_109229050.1">
    <property type="nucleotide sequence ID" value="NZ_PYHR01000002.1"/>
</dbReference>
<evidence type="ECO:0000256" key="2">
    <source>
        <dbReference type="SAM" id="Phobius"/>
    </source>
</evidence>
<evidence type="ECO:0000313" key="3">
    <source>
        <dbReference type="EMBL" id="PWD50669.1"/>
    </source>
</evidence>
<feature type="compositionally biased region" description="Low complexity" evidence="1">
    <location>
        <begin position="144"/>
        <end position="160"/>
    </location>
</feature>
<feature type="transmembrane region" description="Helical" evidence="2">
    <location>
        <begin position="21"/>
        <end position="49"/>
    </location>
</feature>
<reference evidence="3 4" key="1">
    <citation type="submission" date="2018-03" db="EMBL/GenBank/DDBJ databases">
        <title>Genome assembly of novel Miniimonas species PCH200.</title>
        <authorList>
            <person name="Thakur V."/>
            <person name="Kumar V."/>
            <person name="Singh D."/>
        </authorList>
    </citation>
    <scope>NUCLEOTIDE SEQUENCE [LARGE SCALE GENOMIC DNA]</scope>
    <source>
        <strain evidence="3 4">PCH200</strain>
    </source>
</reference>
<organism evidence="3 4">
    <name type="scientific">Serinibacter arcticus</name>
    <dbReference type="NCBI Taxonomy" id="1655435"/>
    <lineage>
        <taxon>Bacteria</taxon>
        <taxon>Bacillati</taxon>
        <taxon>Actinomycetota</taxon>
        <taxon>Actinomycetes</taxon>
        <taxon>Micrococcales</taxon>
        <taxon>Beutenbergiaceae</taxon>
        <taxon>Serinibacter</taxon>
    </lineage>
</organism>
<feature type="transmembrane region" description="Helical" evidence="2">
    <location>
        <begin position="55"/>
        <end position="83"/>
    </location>
</feature>
<comment type="caution">
    <text evidence="3">The sequence shown here is derived from an EMBL/GenBank/DDBJ whole genome shotgun (WGS) entry which is preliminary data.</text>
</comment>
<keyword evidence="2" id="KW-1133">Transmembrane helix</keyword>
<evidence type="ECO:0000256" key="1">
    <source>
        <dbReference type="SAM" id="MobiDB-lite"/>
    </source>
</evidence>